<dbReference type="SUPFAM" id="SSF51905">
    <property type="entry name" value="FAD/NAD(P)-binding domain"/>
    <property type="match status" value="1"/>
</dbReference>
<evidence type="ECO:0000313" key="5">
    <source>
        <dbReference type="Proteomes" id="UP001221757"/>
    </source>
</evidence>
<feature type="domain" description="Glucose-methanol-choline oxidoreductase C-terminal" evidence="3">
    <location>
        <begin position="153"/>
        <end position="298"/>
    </location>
</feature>
<proteinExistence type="inferred from homology"/>
<dbReference type="PANTHER" id="PTHR11552:SF78">
    <property type="entry name" value="GLUCOSE-METHANOL-CHOLINE OXIDOREDUCTASE N-TERMINAL DOMAIN-CONTAINING PROTEIN"/>
    <property type="match status" value="1"/>
</dbReference>
<dbReference type="Gene3D" id="3.30.560.10">
    <property type="entry name" value="Glucose Oxidase, domain 3"/>
    <property type="match status" value="1"/>
</dbReference>
<comment type="cofactor">
    <cofactor evidence="1">
        <name>FAD</name>
        <dbReference type="ChEBI" id="CHEBI:57692"/>
    </cofactor>
</comment>
<gene>
    <name evidence="4" type="ORF">B0H17DRAFT_1065793</name>
</gene>
<dbReference type="Proteomes" id="UP001221757">
    <property type="component" value="Unassembled WGS sequence"/>
</dbReference>
<dbReference type="InterPro" id="IPR007867">
    <property type="entry name" value="GMC_OxRtase_C"/>
</dbReference>
<feature type="non-terminal residue" evidence="4">
    <location>
        <position position="1"/>
    </location>
</feature>
<dbReference type="Pfam" id="PF05199">
    <property type="entry name" value="GMC_oxred_C"/>
    <property type="match status" value="1"/>
</dbReference>
<sequence>MGSPLILEGSGIGKMEILEKAGIQLVHEISGVGANYQDHASHASPYIADPNTTTLDSLFCGEPETRRIAVEKWEKNASGLLSTNGIESAIQMRPLPHELVELGPEFTEYWNEVLVNHSDRSLFWLSAAPFHPGIYTDLHLPNFMASAMILGYPASRGYLHISSADPYAAPDFNAGCLSDPVNVIALPWEYKKAHEIAWRLPAFCGALAPAHPNFAPGSPAAHFETTPVPLDVPKIIYSAEDDKAIDANVRQFVKTTWHWLGTCAMKPLEQGGVVGSSFNVYGIKNLKVADVSIPPSNVNT</sequence>
<comment type="similarity">
    <text evidence="2">Belongs to the GMC oxidoreductase family.</text>
</comment>
<reference evidence="4" key="1">
    <citation type="submission" date="2023-03" db="EMBL/GenBank/DDBJ databases">
        <title>Massive genome expansion in bonnet fungi (Mycena s.s.) driven by repeated elements and novel gene families across ecological guilds.</title>
        <authorList>
            <consortium name="Lawrence Berkeley National Laboratory"/>
            <person name="Harder C.B."/>
            <person name="Miyauchi S."/>
            <person name="Viragh M."/>
            <person name="Kuo A."/>
            <person name="Thoen E."/>
            <person name="Andreopoulos B."/>
            <person name="Lu D."/>
            <person name="Skrede I."/>
            <person name="Drula E."/>
            <person name="Henrissat B."/>
            <person name="Morin E."/>
            <person name="Kohler A."/>
            <person name="Barry K."/>
            <person name="LaButti K."/>
            <person name="Morin E."/>
            <person name="Salamov A."/>
            <person name="Lipzen A."/>
            <person name="Mereny Z."/>
            <person name="Hegedus B."/>
            <person name="Baldrian P."/>
            <person name="Stursova M."/>
            <person name="Weitz H."/>
            <person name="Taylor A."/>
            <person name="Grigoriev I.V."/>
            <person name="Nagy L.G."/>
            <person name="Martin F."/>
            <person name="Kauserud H."/>
        </authorList>
    </citation>
    <scope>NUCLEOTIDE SEQUENCE</scope>
    <source>
        <strain evidence="4">CBHHK067</strain>
    </source>
</reference>
<dbReference type="GO" id="GO:0050660">
    <property type="term" value="F:flavin adenine dinucleotide binding"/>
    <property type="evidence" value="ECO:0007669"/>
    <property type="project" value="InterPro"/>
</dbReference>
<accession>A0AAD7GDZ8</accession>
<dbReference type="AlphaFoldDB" id="A0AAD7GDZ8"/>
<evidence type="ECO:0000256" key="2">
    <source>
        <dbReference type="ARBA" id="ARBA00010790"/>
    </source>
</evidence>
<dbReference type="Gene3D" id="3.50.50.60">
    <property type="entry name" value="FAD/NAD(P)-binding domain"/>
    <property type="match status" value="1"/>
</dbReference>
<evidence type="ECO:0000313" key="4">
    <source>
        <dbReference type="EMBL" id="KAJ7689990.1"/>
    </source>
</evidence>
<dbReference type="InterPro" id="IPR036188">
    <property type="entry name" value="FAD/NAD-bd_sf"/>
</dbReference>
<evidence type="ECO:0000256" key="1">
    <source>
        <dbReference type="ARBA" id="ARBA00001974"/>
    </source>
</evidence>
<organism evidence="4 5">
    <name type="scientific">Mycena rosella</name>
    <name type="common">Pink bonnet</name>
    <name type="synonym">Agaricus rosellus</name>
    <dbReference type="NCBI Taxonomy" id="1033263"/>
    <lineage>
        <taxon>Eukaryota</taxon>
        <taxon>Fungi</taxon>
        <taxon>Dikarya</taxon>
        <taxon>Basidiomycota</taxon>
        <taxon>Agaricomycotina</taxon>
        <taxon>Agaricomycetes</taxon>
        <taxon>Agaricomycetidae</taxon>
        <taxon>Agaricales</taxon>
        <taxon>Marasmiineae</taxon>
        <taxon>Mycenaceae</taxon>
        <taxon>Mycena</taxon>
    </lineage>
</organism>
<dbReference type="GO" id="GO:0016614">
    <property type="term" value="F:oxidoreductase activity, acting on CH-OH group of donors"/>
    <property type="evidence" value="ECO:0007669"/>
    <property type="project" value="InterPro"/>
</dbReference>
<dbReference type="SUPFAM" id="SSF54373">
    <property type="entry name" value="FAD-linked reductases, C-terminal domain"/>
    <property type="match status" value="1"/>
</dbReference>
<evidence type="ECO:0000259" key="3">
    <source>
        <dbReference type="Pfam" id="PF05199"/>
    </source>
</evidence>
<dbReference type="EMBL" id="JARKIE010000068">
    <property type="protein sequence ID" value="KAJ7689990.1"/>
    <property type="molecule type" value="Genomic_DNA"/>
</dbReference>
<protein>
    <submittedName>
        <fullName evidence="4">GMC oxidoreductase-domain-containing protein</fullName>
    </submittedName>
</protein>
<dbReference type="PANTHER" id="PTHR11552">
    <property type="entry name" value="GLUCOSE-METHANOL-CHOLINE GMC OXIDOREDUCTASE"/>
    <property type="match status" value="1"/>
</dbReference>
<keyword evidence="5" id="KW-1185">Reference proteome</keyword>
<name>A0AAD7GDZ8_MYCRO</name>
<comment type="caution">
    <text evidence="4">The sequence shown here is derived from an EMBL/GenBank/DDBJ whole genome shotgun (WGS) entry which is preliminary data.</text>
</comment>
<dbReference type="InterPro" id="IPR012132">
    <property type="entry name" value="GMC_OxRdtase"/>
</dbReference>